<dbReference type="PANTHER" id="PTHR43569">
    <property type="entry name" value="AMIDOHYDROLASE"/>
    <property type="match status" value="1"/>
</dbReference>
<feature type="domain" description="Amidohydrolase-related" evidence="2">
    <location>
        <begin position="4"/>
        <end position="277"/>
    </location>
</feature>
<dbReference type="EMBL" id="JBHSPA010000072">
    <property type="protein sequence ID" value="MFC5831979.1"/>
    <property type="molecule type" value="Genomic_DNA"/>
</dbReference>
<evidence type="ECO:0000259" key="2">
    <source>
        <dbReference type="Pfam" id="PF04909"/>
    </source>
</evidence>
<dbReference type="InterPro" id="IPR006680">
    <property type="entry name" value="Amidohydro-rel"/>
</dbReference>
<accession>A0ABW1D2B9</accession>
<comment type="caution">
    <text evidence="3">The sequence shown here is derived from an EMBL/GenBank/DDBJ whole genome shotgun (WGS) entry which is preliminary data.</text>
</comment>
<evidence type="ECO:0000313" key="4">
    <source>
        <dbReference type="Proteomes" id="UP001596058"/>
    </source>
</evidence>
<proteinExistence type="inferred from homology"/>
<organism evidence="3 4">
    <name type="scientific">Nonomuraea insulae</name>
    <dbReference type="NCBI Taxonomy" id="1616787"/>
    <lineage>
        <taxon>Bacteria</taxon>
        <taxon>Bacillati</taxon>
        <taxon>Actinomycetota</taxon>
        <taxon>Actinomycetes</taxon>
        <taxon>Streptosporangiales</taxon>
        <taxon>Streptosporangiaceae</taxon>
        <taxon>Nonomuraea</taxon>
    </lineage>
</organism>
<dbReference type="PANTHER" id="PTHR43569:SF2">
    <property type="entry name" value="AMIDOHYDROLASE-RELATED DOMAIN-CONTAINING PROTEIN"/>
    <property type="match status" value="1"/>
</dbReference>
<dbReference type="RefSeq" id="WP_379521438.1">
    <property type="nucleotide sequence ID" value="NZ_JBHSPA010000072.1"/>
</dbReference>
<gene>
    <name evidence="3" type="ORF">ACFPZ3_49710</name>
</gene>
<sequence>MTVIDAHQHFWNLETGSYPWLTPESGPIFRTFEPEELIPQLAAAGVERTVLVQSMDSYADTDAMLAQADAHDFIGAVVGWVPLDRPEEAAGALERYRRHPGFAGVRHLIHDDPDPDWVVRDAVVEGLRLLAAEEVPFDVVAVLPRHLEHVPTLAERVPGLRMVIDHLAKPPIKDKGWEPWASLLARAAECPGVYAKVSGLNTAASETWTGEELRPYVEHAVELFGPGRLMFGGDWPVATLAGDYAKVWRETRVALSGLSEAERAMVLGGTAAHFYGIQEDSS</sequence>
<evidence type="ECO:0000313" key="3">
    <source>
        <dbReference type="EMBL" id="MFC5831979.1"/>
    </source>
</evidence>
<dbReference type="SUPFAM" id="SSF51556">
    <property type="entry name" value="Metallo-dependent hydrolases"/>
    <property type="match status" value="1"/>
</dbReference>
<dbReference type="Pfam" id="PF04909">
    <property type="entry name" value="Amidohydro_2"/>
    <property type="match status" value="1"/>
</dbReference>
<protein>
    <submittedName>
        <fullName evidence="3">Amidohydrolase family protein</fullName>
    </submittedName>
</protein>
<keyword evidence="4" id="KW-1185">Reference proteome</keyword>
<dbReference type="Gene3D" id="3.20.20.140">
    <property type="entry name" value="Metal-dependent hydrolases"/>
    <property type="match status" value="1"/>
</dbReference>
<comment type="similarity">
    <text evidence="1">Belongs to the metallo-dependent hydrolases superfamily.</text>
</comment>
<evidence type="ECO:0000256" key="1">
    <source>
        <dbReference type="ARBA" id="ARBA00038310"/>
    </source>
</evidence>
<reference evidence="4" key="1">
    <citation type="journal article" date="2019" name="Int. J. Syst. Evol. Microbiol.">
        <title>The Global Catalogue of Microorganisms (GCM) 10K type strain sequencing project: providing services to taxonomists for standard genome sequencing and annotation.</title>
        <authorList>
            <consortium name="The Broad Institute Genomics Platform"/>
            <consortium name="The Broad Institute Genome Sequencing Center for Infectious Disease"/>
            <person name="Wu L."/>
            <person name="Ma J."/>
        </authorList>
    </citation>
    <scope>NUCLEOTIDE SEQUENCE [LARGE SCALE GENOMIC DNA]</scope>
    <source>
        <strain evidence="4">CCUG 53903</strain>
    </source>
</reference>
<dbReference type="InterPro" id="IPR032466">
    <property type="entry name" value="Metal_Hydrolase"/>
</dbReference>
<name>A0ABW1D2B9_9ACTN</name>
<dbReference type="Proteomes" id="UP001596058">
    <property type="component" value="Unassembled WGS sequence"/>
</dbReference>
<dbReference type="InterPro" id="IPR052350">
    <property type="entry name" value="Metallo-dep_Lactonases"/>
</dbReference>